<evidence type="ECO:0000256" key="7">
    <source>
        <dbReference type="SAM" id="MobiDB-lite"/>
    </source>
</evidence>
<dbReference type="InterPro" id="IPR001898">
    <property type="entry name" value="SLC13A/DASS"/>
</dbReference>
<evidence type="ECO:0000256" key="8">
    <source>
        <dbReference type="SAM" id="Phobius"/>
    </source>
</evidence>
<feature type="transmembrane region" description="Helical" evidence="8">
    <location>
        <begin position="473"/>
        <end position="498"/>
    </location>
</feature>
<evidence type="ECO:0000256" key="5">
    <source>
        <dbReference type="ARBA" id="ARBA00022989"/>
    </source>
</evidence>
<evidence type="ECO:0000256" key="2">
    <source>
        <dbReference type="ARBA" id="ARBA00007349"/>
    </source>
</evidence>
<dbReference type="Proteomes" id="UP001234581">
    <property type="component" value="Unassembled WGS sequence"/>
</dbReference>
<evidence type="ECO:0000256" key="4">
    <source>
        <dbReference type="ARBA" id="ARBA00022780"/>
    </source>
</evidence>
<dbReference type="InterPro" id="IPR030676">
    <property type="entry name" value="CitT-rel"/>
</dbReference>
<evidence type="ECO:0000256" key="6">
    <source>
        <dbReference type="ARBA" id="ARBA00023136"/>
    </source>
</evidence>
<protein>
    <recommendedName>
        <fullName evidence="11">Sodium/sulfate symporter</fullName>
    </recommendedName>
</protein>
<feature type="transmembrane region" description="Helical" evidence="8">
    <location>
        <begin position="215"/>
        <end position="233"/>
    </location>
</feature>
<feature type="transmembrane region" description="Helical" evidence="8">
    <location>
        <begin position="510"/>
        <end position="528"/>
    </location>
</feature>
<reference evidence="9 10" key="1">
    <citation type="submission" date="2023-03" db="EMBL/GenBank/DDBJ databases">
        <title>Genome sequence of Lichtheimia ornata CBS 291.66.</title>
        <authorList>
            <person name="Mohabir J.T."/>
            <person name="Shea T.P."/>
            <person name="Kurbessoian T."/>
            <person name="Berby B."/>
            <person name="Fontaine J."/>
            <person name="Livny J."/>
            <person name="Gnirke A."/>
            <person name="Stajich J.E."/>
            <person name="Cuomo C.A."/>
        </authorList>
    </citation>
    <scope>NUCLEOTIDE SEQUENCE [LARGE SCALE GENOMIC DNA]</scope>
    <source>
        <strain evidence="9">CBS 291.66</strain>
    </source>
</reference>
<dbReference type="GeneID" id="83217092"/>
<evidence type="ECO:0000256" key="3">
    <source>
        <dbReference type="ARBA" id="ARBA00022692"/>
    </source>
</evidence>
<keyword evidence="5 8" id="KW-1133">Transmembrane helix</keyword>
<evidence type="ECO:0000313" key="10">
    <source>
        <dbReference type="Proteomes" id="UP001234581"/>
    </source>
</evidence>
<name>A0AAD7XVS6_9FUNG</name>
<dbReference type="GO" id="GO:0016020">
    <property type="term" value="C:membrane"/>
    <property type="evidence" value="ECO:0007669"/>
    <property type="project" value="InterPro"/>
</dbReference>
<comment type="similarity">
    <text evidence="2">Belongs to the SLC13A/DASS transporter (TC 2.A.47) family. DIT1 subfamily.</text>
</comment>
<sequence>MPITTSSSSSHQTIDIITTANNDEPPDERTALLSSHQRDTTTTTSNTQISGYNKSAPYLWKDLKQSHLVSLLPSIALGSAIWFGIEPTSELTTTAIRLMAVFTSCIFALITTKVEISMLVLTGLTLLALTQSFECKDHATGKMTECRLCGDVNPLTGDTFECKAAKESFKHSLEGFSSSVVWLIFAAFHLGKAVEVTQLGRRLSLLMIKIFGKRIMGLAYAIVLSEILLAPFVPSNTARGGGIVLPVVNSIATTLGSSPTHDPKLGAFLMLVGSHSNLISASMYLTGMAPNPIVLNKAKALFPHLDFGFLPWFVGAIVPAAVCAVGLPLILRWACGLGGNNQMQDHKSSSSNNDNSVVKHAQTELDQMGSVTSKEWQLCLVLLLCLGLWITSSYTKLDATLVALLGIVALLLMGTITWKDVASNTNAWDTLFWLGGFVTIAQQLSEAGASAYLGHKISHAIDQLGLPPVPALAIAYFMTTFMFSSLSAHTVAFVGTFLDAGVALGANPMVLTVLLAYFGALGGCMTNYSTGMAAMYFAPGYVSRSRWFVIGFQLAAFYIVVYMTIGMGWWKVLGWH</sequence>
<dbReference type="NCBIfam" id="TIGR00785">
    <property type="entry name" value="dass"/>
    <property type="match status" value="1"/>
</dbReference>
<dbReference type="GO" id="GO:0022857">
    <property type="term" value="F:transmembrane transporter activity"/>
    <property type="evidence" value="ECO:0007669"/>
    <property type="project" value="InterPro"/>
</dbReference>
<dbReference type="Pfam" id="PF00939">
    <property type="entry name" value="Na_sulph_symp"/>
    <property type="match status" value="1"/>
</dbReference>
<comment type="caution">
    <text evidence="9">The sequence shown here is derived from an EMBL/GenBank/DDBJ whole genome shotgun (WGS) entry which is preliminary data.</text>
</comment>
<evidence type="ECO:0000313" key="9">
    <source>
        <dbReference type="EMBL" id="KAJ8654636.1"/>
    </source>
</evidence>
<keyword evidence="6 8" id="KW-0472">Membrane</keyword>
<accession>A0AAD7XVS6</accession>
<feature type="transmembrane region" description="Helical" evidence="8">
    <location>
        <begin position="376"/>
        <end position="394"/>
    </location>
</feature>
<feature type="transmembrane region" description="Helical" evidence="8">
    <location>
        <begin position="400"/>
        <end position="418"/>
    </location>
</feature>
<dbReference type="PANTHER" id="PTHR42826">
    <property type="entry name" value="DICARBOXYLATE TRANSPORTER 2.1, CHLOROPLASTIC"/>
    <property type="match status" value="1"/>
</dbReference>
<feature type="transmembrane region" description="Helical" evidence="8">
    <location>
        <begin position="68"/>
        <end position="85"/>
    </location>
</feature>
<proteinExistence type="inferred from homology"/>
<dbReference type="RefSeq" id="XP_058339550.1">
    <property type="nucleotide sequence ID" value="XM_058489674.1"/>
</dbReference>
<feature type="transmembrane region" description="Helical" evidence="8">
    <location>
        <begin position="309"/>
        <end position="331"/>
    </location>
</feature>
<comment type="subcellular location">
    <subcellularLocation>
        <location evidence="1">Plastid</location>
        <location evidence="1">Chloroplast inner membrane</location>
        <topology evidence="1">Multi-pass membrane protein</topology>
    </subcellularLocation>
</comment>
<dbReference type="AlphaFoldDB" id="A0AAD7XVS6"/>
<keyword evidence="4" id="KW-1001">Plastid inner membrane</keyword>
<gene>
    <name evidence="9" type="ORF">O0I10_009687</name>
</gene>
<evidence type="ECO:0008006" key="11">
    <source>
        <dbReference type="Google" id="ProtNLM"/>
    </source>
</evidence>
<feature type="transmembrane region" description="Helical" evidence="8">
    <location>
        <begin position="548"/>
        <end position="570"/>
    </location>
</feature>
<evidence type="ECO:0000256" key="1">
    <source>
        <dbReference type="ARBA" id="ARBA00004478"/>
    </source>
</evidence>
<organism evidence="9 10">
    <name type="scientific">Lichtheimia ornata</name>
    <dbReference type="NCBI Taxonomy" id="688661"/>
    <lineage>
        <taxon>Eukaryota</taxon>
        <taxon>Fungi</taxon>
        <taxon>Fungi incertae sedis</taxon>
        <taxon>Mucoromycota</taxon>
        <taxon>Mucoromycotina</taxon>
        <taxon>Mucoromycetes</taxon>
        <taxon>Mucorales</taxon>
        <taxon>Lichtheimiaceae</taxon>
        <taxon>Lichtheimia</taxon>
    </lineage>
</organism>
<keyword evidence="4" id="KW-0934">Plastid</keyword>
<keyword evidence="3 8" id="KW-0812">Transmembrane</keyword>
<dbReference type="EMBL" id="JARTCD010000058">
    <property type="protein sequence ID" value="KAJ8654636.1"/>
    <property type="molecule type" value="Genomic_DNA"/>
</dbReference>
<feature type="region of interest" description="Disordered" evidence="7">
    <location>
        <begin position="18"/>
        <end position="48"/>
    </location>
</feature>
<keyword evidence="10" id="KW-1185">Reference proteome</keyword>